<dbReference type="Proteomes" id="UP000002411">
    <property type="component" value="Chromosome"/>
</dbReference>
<dbReference type="AlphaFoldDB" id="A5N2G5"/>
<organism evidence="1 2">
    <name type="scientific">Clostridium kluyveri (strain ATCC 8527 / DSM 555 / NBRC 12016 / NCIMB 10680 / K1)</name>
    <dbReference type="NCBI Taxonomy" id="431943"/>
    <lineage>
        <taxon>Bacteria</taxon>
        <taxon>Bacillati</taxon>
        <taxon>Bacillota</taxon>
        <taxon>Clostridia</taxon>
        <taxon>Eubacteriales</taxon>
        <taxon>Clostridiaceae</taxon>
        <taxon>Clostridium</taxon>
    </lineage>
</organism>
<evidence type="ECO:0000313" key="2">
    <source>
        <dbReference type="Proteomes" id="UP000002411"/>
    </source>
</evidence>
<gene>
    <name evidence="1" type="ordered locus">CKL_3308</name>
</gene>
<accession>A5N2G5</accession>
<dbReference type="HOGENOM" id="CLU_2750648_0_0_9"/>
<dbReference type="STRING" id="431943.CKL_3308"/>
<sequence length="70" mass="8468">MFNATEVKGFNKLSNADKELFKKFCEKFYNAWEFPDKHKPVKISRMNEKHLKVTLNDGVWLHITKDCEWY</sequence>
<evidence type="ECO:0000313" key="1">
    <source>
        <dbReference type="EMBL" id="EDK35311.1"/>
    </source>
</evidence>
<dbReference type="KEGG" id="ckl:CKL_3308"/>
<keyword evidence="2" id="KW-1185">Reference proteome</keyword>
<dbReference type="RefSeq" id="WP_012103642.1">
    <property type="nucleotide sequence ID" value="NC_009706.1"/>
</dbReference>
<reference evidence="1 2" key="1">
    <citation type="journal article" date="2008" name="Proc. Natl. Acad. Sci. U.S.A.">
        <title>The genome of Clostridium kluyveri, a strict anaerobe with unique metabolic features.</title>
        <authorList>
            <person name="Seedorf H."/>
            <person name="Fricke W.F."/>
            <person name="Veith B."/>
            <person name="Brueggemann H."/>
            <person name="Liesegang H."/>
            <person name="Strittmatter A."/>
            <person name="Miethke M."/>
            <person name="Buckel W."/>
            <person name="Hinderberger J."/>
            <person name="Li F."/>
            <person name="Hagemeier C."/>
            <person name="Thauer R.K."/>
            <person name="Gottschalk G."/>
        </authorList>
    </citation>
    <scope>NUCLEOTIDE SEQUENCE [LARGE SCALE GENOMIC DNA]</scope>
    <source>
        <strain evidence="2">ATCC 8527 / DSM 555 / NCIMB 10680</strain>
    </source>
</reference>
<proteinExistence type="predicted"/>
<protein>
    <submittedName>
        <fullName evidence="1">Uncharacterized protein</fullName>
    </submittedName>
</protein>
<dbReference type="EMBL" id="CP000673">
    <property type="protein sequence ID" value="EDK35311.1"/>
    <property type="molecule type" value="Genomic_DNA"/>
</dbReference>
<name>A5N2G5_CLOK5</name>
<dbReference type="eggNOG" id="COG1475">
    <property type="taxonomic scope" value="Bacteria"/>
</dbReference>